<feature type="region of interest" description="Disordered" evidence="1">
    <location>
        <begin position="147"/>
        <end position="174"/>
    </location>
</feature>
<feature type="signal peptide" evidence="2">
    <location>
        <begin position="1"/>
        <end position="17"/>
    </location>
</feature>
<dbReference type="EMBL" id="SWKV01000046">
    <property type="protein sequence ID" value="KAF3036931.1"/>
    <property type="molecule type" value="Genomic_DNA"/>
</dbReference>
<dbReference type="AlphaFoldDB" id="A0A9P4WN16"/>
<evidence type="ECO:0000313" key="3">
    <source>
        <dbReference type="EMBL" id="KAF3036931.1"/>
    </source>
</evidence>
<dbReference type="Proteomes" id="UP000758155">
    <property type="component" value="Unassembled WGS sequence"/>
</dbReference>
<organism evidence="3 4">
    <name type="scientific">Didymella heteroderae</name>
    <dbReference type="NCBI Taxonomy" id="1769908"/>
    <lineage>
        <taxon>Eukaryota</taxon>
        <taxon>Fungi</taxon>
        <taxon>Dikarya</taxon>
        <taxon>Ascomycota</taxon>
        <taxon>Pezizomycotina</taxon>
        <taxon>Dothideomycetes</taxon>
        <taxon>Pleosporomycetidae</taxon>
        <taxon>Pleosporales</taxon>
        <taxon>Pleosporineae</taxon>
        <taxon>Didymellaceae</taxon>
        <taxon>Didymella</taxon>
    </lineage>
</organism>
<sequence length="196" mass="20215">MLGFAIVFAAFAGLTVAQNSTVEFFWPSAVTWEVPAITIQSVNSSATIMHIGCPRKQKSSCEWGHMNYTIFDQSTYEATMTNASYSITRTCVAKETPSVQCYMEGSDDAGNAAFAGTENWFADAFNEVVATVDVGAELLAAATAVASGSGPSPAAGSSATATVSPTNSPQATGAAAEVRPELAVMLLGAAAAAMYI</sequence>
<evidence type="ECO:0000313" key="4">
    <source>
        <dbReference type="Proteomes" id="UP000758155"/>
    </source>
</evidence>
<comment type="caution">
    <text evidence="3">The sequence shown here is derived from an EMBL/GenBank/DDBJ whole genome shotgun (WGS) entry which is preliminary data.</text>
</comment>
<keyword evidence="4" id="KW-1185">Reference proteome</keyword>
<evidence type="ECO:0000256" key="2">
    <source>
        <dbReference type="SAM" id="SignalP"/>
    </source>
</evidence>
<accession>A0A9P4WN16</accession>
<protein>
    <submittedName>
        <fullName evidence="3">Uncharacterized protein</fullName>
    </submittedName>
</protein>
<evidence type="ECO:0000256" key="1">
    <source>
        <dbReference type="SAM" id="MobiDB-lite"/>
    </source>
</evidence>
<keyword evidence="2" id="KW-0732">Signal</keyword>
<gene>
    <name evidence="3" type="ORF">E8E12_005620</name>
</gene>
<feature type="compositionally biased region" description="Low complexity" evidence="1">
    <location>
        <begin position="147"/>
        <end position="165"/>
    </location>
</feature>
<reference evidence="3" key="1">
    <citation type="submission" date="2019-04" db="EMBL/GenBank/DDBJ databases">
        <title>Sequencing of skin fungus with MAO and IRED activity.</title>
        <authorList>
            <person name="Marsaioli A.J."/>
            <person name="Bonatto J.M.C."/>
            <person name="Reis Junior O."/>
        </authorList>
    </citation>
    <scope>NUCLEOTIDE SEQUENCE</scope>
    <source>
        <strain evidence="3">28M1</strain>
    </source>
</reference>
<dbReference type="OrthoDB" id="4991875at2759"/>
<name>A0A9P4WN16_9PLEO</name>
<feature type="chain" id="PRO_5040426706" evidence="2">
    <location>
        <begin position="18"/>
        <end position="196"/>
    </location>
</feature>
<proteinExistence type="predicted"/>